<sequence length="111" mass="12210">MPATRSRPQAPPHRRTWRRELHTLTAAHGPAVSEASIVGHQSPAGTTSCVQILHPHMDWATPEEDLAGSHVGATRTRREGGLQWRWRQGEGGDGWGSHPSCLVWTILGRIV</sequence>
<proteinExistence type="predicted"/>
<accession>A0A368QMG4</accession>
<evidence type="ECO:0000313" key="1">
    <source>
        <dbReference type="EMBL" id="RCV18460.1"/>
    </source>
</evidence>
<name>A0A368QMG4_SETIT</name>
<dbReference type="AlphaFoldDB" id="A0A368QMG4"/>
<reference evidence="1" key="2">
    <citation type="submission" date="2015-07" db="EMBL/GenBank/DDBJ databases">
        <authorList>
            <person name="Noorani M."/>
        </authorList>
    </citation>
    <scope>NUCLEOTIDE SEQUENCE</scope>
    <source>
        <strain evidence="1">Yugu1</strain>
    </source>
</reference>
<organism evidence="1">
    <name type="scientific">Setaria italica</name>
    <name type="common">Foxtail millet</name>
    <name type="synonym">Panicum italicum</name>
    <dbReference type="NCBI Taxonomy" id="4555"/>
    <lineage>
        <taxon>Eukaryota</taxon>
        <taxon>Viridiplantae</taxon>
        <taxon>Streptophyta</taxon>
        <taxon>Embryophyta</taxon>
        <taxon>Tracheophyta</taxon>
        <taxon>Spermatophyta</taxon>
        <taxon>Magnoliopsida</taxon>
        <taxon>Liliopsida</taxon>
        <taxon>Poales</taxon>
        <taxon>Poaceae</taxon>
        <taxon>PACMAD clade</taxon>
        <taxon>Panicoideae</taxon>
        <taxon>Panicodae</taxon>
        <taxon>Paniceae</taxon>
        <taxon>Cenchrinae</taxon>
        <taxon>Setaria</taxon>
    </lineage>
</organism>
<protein>
    <submittedName>
        <fullName evidence="1">Uncharacterized protein</fullName>
    </submittedName>
</protein>
<reference evidence="1" key="1">
    <citation type="journal article" date="2012" name="Nat. Biotechnol.">
        <title>Reference genome sequence of the model plant Setaria.</title>
        <authorList>
            <person name="Bennetzen J.L."/>
            <person name="Schmutz J."/>
            <person name="Wang H."/>
            <person name="Percifield R."/>
            <person name="Hawkins J."/>
            <person name="Pontaroli A.C."/>
            <person name="Estep M."/>
            <person name="Feng L."/>
            <person name="Vaughn J.N."/>
            <person name="Grimwood J."/>
            <person name="Jenkins J."/>
            <person name="Barry K."/>
            <person name="Lindquist E."/>
            <person name="Hellsten U."/>
            <person name="Deshpande S."/>
            <person name="Wang X."/>
            <person name="Wu X."/>
            <person name="Mitros T."/>
            <person name="Triplett J."/>
            <person name="Yang X."/>
            <person name="Ye C.Y."/>
            <person name="Mauro-Herrera M."/>
            <person name="Wang L."/>
            <person name="Li P."/>
            <person name="Sharma M."/>
            <person name="Sharma R."/>
            <person name="Ronald P.C."/>
            <person name="Panaud O."/>
            <person name="Kellogg E.A."/>
            <person name="Brutnell T.P."/>
            <person name="Doust A.N."/>
            <person name="Tuskan G.A."/>
            <person name="Rokhsar D."/>
            <person name="Devos K.M."/>
        </authorList>
    </citation>
    <scope>NUCLEOTIDE SEQUENCE [LARGE SCALE GENOMIC DNA]</scope>
    <source>
        <strain evidence="1">Yugu1</strain>
    </source>
</reference>
<gene>
    <name evidence="1" type="ORF">SETIT_3G302500v2</name>
</gene>
<dbReference type="EMBL" id="CM003530">
    <property type="protein sequence ID" value="RCV18460.1"/>
    <property type="molecule type" value="Genomic_DNA"/>
</dbReference>